<dbReference type="EMBL" id="NBNE01000702">
    <property type="protein sequence ID" value="OWZ17731.1"/>
    <property type="molecule type" value="Genomic_DNA"/>
</dbReference>
<keyword evidence="2" id="KW-1185">Reference proteome</keyword>
<dbReference type="AlphaFoldDB" id="A0A225WJ38"/>
<evidence type="ECO:0000313" key="2">
    <source>
        <dbReference type="Proteomes" id="UP000198211"/>
    </source>
</evidence>
<organism evidence="1 2">
    <name type="scientific">Phytophthora megakarya</name>
    <dbReference type="NCBI Taxonomy" id="4795"/>
    <lineage>
        <taxon>Eukaryota</taxon>
        <taxon>Sar</taxon>
        <taxon>Stramenopiles</taxon>
        <taxon>Oomycota</taxon>
        <taxon>Peronosporomycetes</taxon>
        <taxon>Peronosporales</taxon>
        <taxon>Peronosporaceae</taxon>
        <taxon>Phytophthora</taxon>
    </lineage>
</organism>
<feature type="non-terminal residue" evidence="1">
    <location>
        <position position="1"/>
    </location>
</feature>
<gene>
    <name evidence="1" type="ORF">PHMEG_0008283</name>
</gene>
<name>A0A225WJ38_9STRA</name>
<dbReference type="Proteomes" id="UP000198211">
    <property type="component" value="Unassembled WGS sequence"/>
</dbReference>
<sequence length="76" mass="8524">ASERVQNRAGRYVVEHEVEYGERKGEPAGRRWLSHSEFEALVRSRTILSAGMACRQVPCRVRPVVTAVTVIDLTGE</sequence>
<dbReference type="OrthoDB" id="145659at2759"/>
<accession>A0A225WJ38</accession>
<protein>
    <submittedName>
        <fullName evidence="1">Uncharacterized protein</fullName>
    </submittedName>
</protein>
<proteinExistence type="predicted"/>
<evidence type="ECO:0000313" key="1">
    <source>
        <dbReference type="EMBL" id="OWZ17731.1"/>
    </source>
</evidence>
<reference evidence="2" key="1">
    <citation type="submission" date="2017-03" db="EMBL/GenBank/DDBJ databases">
        <title>Phytopthora megakarya and P. palmivora, two closely related causual agents of cacao black pod achieved similar genome size and gene model numbers by different mechanisms.</title>
        <authorList>
            <person name="Ali S."/>
            <person name="Shao J."/>
            <person name="Larry D.J."/>
            <person name="Kronmiller B."/>
            <person name="Shen D."/>
            <person name="Strem M.D."/>
            <person name="Melnick R.L."/>
            <person name="Guiltinan M.J."/>
            <person name="Tyler B.M."/>
            <person name="Meinhardt L.W."/>
            <person name="Bailey B.A."/>
        </authorList>
    </citation>
    <scope>NUCLEOTIDE SEQUENCE [LARGE SCALE GENOMIC DNA]</scope>
    <source>
        <strain evidence="2">zdho120</strain>
    </source>
</reference>
<comment type="caution">
    <text evidence="1">The sequence shown here is derived from an EMBL/GenBank/DDBJ whole genome shotgun (WGS) entry which is preliminary data.</text>
</comment>